<reference evidence="4" key="1">
    <citation type="journal article" date="2019" name="Int. J. Syst. Evol. Microbiol.">
        <title>The Global Catalogue of Microorganisms (GCM) 10K type strain sequencing project: providing services to taxonomists for standard genome sequencing and annotation.</title>
        <authorList>
            <consortium name="The Broad Institute Genomics Platform"/>
            <consortium name="The Broad Institute Genome Sequencing Center for Infectious Disease"/>
            <person name="Wu L."/>
            <person name="Ma J."/>
        </authorList>
    </citation>
    <scope>NUCLEOTIDE SEQUENCE [LARGE SCALE GENOMIC DNA]</scope>
    <source>
        <strain evidence="4">KCTC 52237</strain>
    </source>
</reference>
<name>A0ABV7FDN4_9GAMM</name>
<feature type="transmembrane region" description="Helical" evidence="1">
    <location>
        <begin position="161"/>
        <end position="183"/>
    </location>
</feature>
<dbReference type="GO" id="GO:0016746">
    <property type="term" value="F:acyltransferase activity"/>
    <property type="evidence" value="ECO:0007669"/>
    <property type="project" value="UniProtKB-KW"/>
</dbReference>
<evidence type="ECO:0000313" key="3">
    <source>
        <dbReference type="EMBL" id="MFC3114678.1"/>
    </source>
</evidence>
<feature type="transmembrane region" description="Helical" evidence="1">
    <location>
        <begin position="324"/>
        <end position="343"/>
    </location>
</feature>
<dbReference type="PANTHER" id="PTHR23028">
    <property type="entry name" value="ACETYLTRANSFERASE"/>
    <property type="match status" value="1"/>
</dbReference>
<feature type="transmembrane region" description="Helical" evidence="1">
    <location>
        <begin position="20"/>
        <end position="41"/>
    </location>
</feature>
<feature type="transmembrane region" description="Helical" evidence="1">
    <location>
        <begin position="228"/>
        <end position="247"/>
    </location>
</feature>
<evidence type="ECO:0000313" key="4">
    <source>
        <dbReference type="Proteomes" id="UP001595555"/>
    </source>
</evidence>
<keyword evidence="1" id="KW-1133">Transmembrane helix</keyword>
<protein>
    <submittedName>
        <fullName evidence="3">Acyltransferase family protein</fullName>
        <ecNumber evidence="3">2.3.-.-</ecNumber>
    </submittedName>
</protein>
<dbReference type="Pfam" id="PF01757">
    <property type="entry name" value="Acyl_transf_3"/>
    <property type="match status" value="1"/>
</dbReference>
<evidence type="ECO:0000259" key="2">
    <source>
        <dbReference type="Pfam" id="PF01757"/>
    </source>
</evidence>
<keyword evidence="1" id="KW-0812">Transmembrane</keyword>
<dbReference type="EMBL" id="JBHRTF010000002">
    <property type="protein sequence ID" value="MFC3114678.1"/>
    <property type="molecule type" value="Genomic_DNA"/>
</dbReference>
<keyword evidence="4" id="KW-1185">Reference proteome</keyword>
<feature type="transmembrane region" description="Helical" evidence="1">
    <location>
        <begin position="195"/>
        <end position="216"/>
    </location>
</feature>
<feature type="transmembrane region" description="Helical" evidence="1">
    <location>
        <begin position="110"/>
        <end position="131"/>
    </location>
</feature>
<dbReference type="Proteomes" id="UP001595555">
    <property type="component" value="Unassembled WGS sequence"/>
</dbReference>
<comment type="caution">
    <text evidence="3">The sequence shown here is derived from an EMBL/GenBank/DDBJ whole genome shotgun (WGS) entry which is preliminary data.</text>
</comment>
<dbReference type="PANTHER" id="PTHR23028:SF53">
    <property type="entry name" value="ACYL_TRANSF_3 DOMAIN-CONTAINING PROTEIN"/>
    <property type="match status" value="1"/>
</dbReference>
<gene>
    <name evidence="3" type="ORF">ACFODX_03850</name>
</gene>
<keyword evidence="1" id="KW-0472">Membrane</keyword>
<dbReference type="InterPro" id="IPR002656">
    <property type="entry name" value="Acyl_transf_3_dom"/>
</dbReference>
<feature type="transmembrane region" description="Helical" evidence="1">
    <location>
        <begin position="267"/>
        <end position="288"/>
    </location>
</feature>
<feature type="transmembrane region" description="Helical" evidence="1">
    <location>
        <begin position="363"/>
        <end position="381"/>
    </location>
</feature>
<feature type="transmembrane region" description="Helical" evidence="1">
    <location>
        <begin position="294"/>
        <end position="312"/>
    </location>
</feature>
<feature type="transmembrane region" description="Helical" evidence="1">
    <location>
        <begin position="62"/>
        <end position="90"/>
    </location>
</feature>
<evidence type="ECO:0000256" key="1">
    <source>
        <dbReference type="SAM" id="Phobius"/>
    </source>
</evidence>
<feature type="domain" description="Acyltransferase 3" evidence="2">
    <location>
        <begin position="20"/>
        <end position="381"/>
    </location>
</feature>
<keyword evidence="3" id="KW-0808">Transferase</keyword>
<sequence>MTDQQNTHRRANQQRQLLPALTGIRFIAILHIFCFHLWVLFDMKKEPGMENLLRDIKELPGPLVTAISNGWMSTSFFFLLSGFILAYLYWDEHGQLSITKKTFWLTRAIRIYPIHWIIMLITLLMTTGYQLSLGNSPALLFASGLATITLTQAWYPDFVPIWSWPTWTISALVFLYALLPFLLPMLAKLSRRASIQLLCALPFISLLPTAVYAWFFPAGTEAPGFWKIFIGSTPLFWVAHFVAGILLTRVVGITRANTIDSNKNPSWFAWGDVALVAVIVIAATQEIAEPFKFFMRHGLMMPLYMIIIVDLARGKGFAARVFSLPFMGFLGETGFSIFIWQNVVMMMCGAVIMFNPDAGQHQFLWALAGAIVLGICSTYLIEKPIARKLRRKYLPLDQTKHQYTSTTKTAAVLPAATTAIGSRHE</sequence>
<dbReference type="InterPro" id="IPR050879">
    <property type="entry name" value="Acyltransferase_3"/>
</dbReference>
<dbReference type="EC" id="2.3.-.-" evidence="3"/>
<proteinExistence type="predicted"/>
<organism evidence="3 4">
    <name type="scientific">Cellvibrio fontiphilus</name>
    <dbReference type="NCBI Taxonomy" id="1815559"/>
    <lineage>
        <taxon>Bacteria</taxon>
        <taxon>Pseudomonadati</taxon>
        <taxon>Pseudomonadota</taxon>
        <taxon>Gammaproteobacteria</taxon>
        <taxon>Cellvibrionales</taxon>
        <taxon>Cellvibrionaceae</taxon>
        <taxon>Cellvibrio</taxon>
    </lineage>
</organism>
<keyword evidence="3" id="KW-0012">Acyltransferase</keyword>
<accession>A0ABV7FDN4</accession>
<dbReference type="RefSeq" id="WP_378116233.1">
    <property type="nucleotide sequence ID" value="NZ_JBHRTF010000002.1"/>
</dbReference>